<evidence type="ECO:0000256" key="4">
    <source>
        <dbReference type="ARBA" id="ARBA00022679"/>
    </source>
</evidence>
<evidence type="ECO:0000256" key="6">
    <source>
        <dbReference type="ARBA" id="ARBA00023229"/>
    </source>
</evidence>
<organism evidence="8 9">
    <name type="scientific">Candidatus Blautia gallistercoris</name>
    <dbReference type="NCBI Taxonomy" id="2838490"/>
    <lineage>
        <taxon>Bacteria</taxon>
        <taxon>Bacillati</taxon>
        <taxon>Bacillota</taxon>
        <taxon>Clostridia</taxon>
        <taxon>Lachnospirales</taxon>
        <taxon>Lachnospiraceae</taxon>
        <taxon>Blautia</taxon>
    </lineage>
</organism>
<comment type="pathway">
    <text evidence="2 7">Isoprenoid biosynthesis; isopentenyl diphosphate biosynthesis via DXP pathway; isopentenyl diphosphate from 1-deoxy-D-xylulose 5-phosphate: step 2/6.</text>
</comment>
<evidence type="ECO:0000256" key="3">
    <source>
        <dbReference type="ARBA" id="ARBA00009789"/>
    </source>
</evidence>
<dbReference type="EMBL" id="DXEX01000194">
    <property type="protein sequence ID" value="HIX59858.1"/>
    <property type="molecule type" value="Genomic_DNA"/>
</dbReference>
<dbReference type="EC" id="2.7.7.60" evidence="7"/>
<evidence type="ECO:0000256" key="7">
    <source>
        <dbReference type="HAMAP-Rule" id="MF_00108"/>
    </source>
</evidence>
<evidence type="ECO:0000256" key="5">
    <source>
        <dbReference type="ARBA" id="ARBA00022695"/>
    </source>
</evidence>
<comment type="function">
    <text evidence="7">Catalyzes the formation of 4-diphosphocytidyl-2-C-methyl-D-erythritol from CTP and 2-C-methyl-D-erythritol 4-phosphate (MEP).</text>
</comment>
<proteinExistence type="inferred from homology"/>
<dbReference type="Gene3D" id="3.90.550.10">
    <property type="entry name" value="Spore Coat Polysaccharide Biosynthesis Protein SpsA, Chain A"/>
    <property type="match status" value="1"/>
</dbReference>
<keyword evidence="6 7" id="KW-0414">Isoprene biosynthesis</keyword>
<dbReference type="Pfam" id="PF01128">
    <property type="entry name" value="IspD"/>
    <property type="match status" value="1"/>
</dbReference>
<dbReference type="InterPro" id="IPR001228">
    <property type="entry name" value="IspD"/>
</dbReference>
<dbReference type="GO" id="GO:0050518">
    <property type="term" value="F:2-C-methyl-D-erythritol 4-phosphate cytidylyltransferase activity"/>
    <property type="evidence" value="ECO:0007669"/>
    <property type="project" value="UniProtKB-UniRule"/>
</dbReference>
<dbReference type="PROSITE" id="PS01295">
    <property type="entry name" value="ISPD"/>
    <property type="match status" value="1"/>
</dbReference>
<dbReference type="PANTHER" id="PTHR32125:SF4">
    <property type="entry name" value="2-C-METHYL-D-ERYTHRITOL 4-PHOSPHATE CYTIDYLYLTRANSFERASE, CHLOROPLASTIC"/>
    <property type="match status" value="1"/>
</dbReference>
<dbReference type="CDD" id="cd02516">
    <property type="entry name" value="CDP-ME_synthetase"/>
    <property type="match status" value="1"/>
</dbReference>
<dbReference type="AlphaFoldDB" id="A0A9D2B3I6"/>
<dbReference type="InterPro" id="IPR029044">
    <property type="entry name" value="Nucleotide-diphossugar_trans"/>
</dbReference>
<feature type="site" description="Positions MEP for the nucleophilic attack" evidence="7">
    <location>
        <position position="171"/>
    </location>
</feature>
<dbReference type="HAMAP" id="MF_00108">
    <property type="entry name" value="IspD"/>
    <property type="match status" value="1"/>
</dbReference>
<comment type="caution">
    <text evidence="8">The sequence shown here is derived from an EMBL/GenBank/DDBJ whole genome shotgun (WGS) entry which is preliminary data.</text>
</comment>
<feature type="site" description="Positions MEP for the nucleophilic attack" evidence="7">
    <location>
        <position position="229"/>
    </location>
</feature>
<feature type="site" description="Transition state stabilizer" evidence="7">
    <location>
        <position position="32"/>
    </location>
</feature>
<dbReference type="SUPFAM" id="SSF53448">
    <property type="entry name" value="Nucleotide-diphospho-sugar transferases"/>
    <property type="match status" value="1"/>
</dbReference>
<reference evidence="8" key="1">
    <citation type="journal article" date="2021" name="PeerJ">
        <title>Extensive microbial diversity within the chicken gut microbiome revealed by metagenomics and culture.</title>
        <authorList>
            <person name="Gilroy R."/>
            <person name="Ravi A."/>
            <person name="Getino M."/>
            <person name="Pursley I."/>
            <person name="Horton D.L."/>
            <person name="Alikhan N.F."/>
            <person name="Baker D."/>
            <person name="Gharbi K."/>
            <person name="Hall N."/>
            <person name="Watson M."/>
            <person name="Adriaenssens E.M."/>
            <person name="Foster-Nyarko E."/>
            <person name="Jarju S."/>
            <person name="Secka A."/>
            <person name="Antonio M."/>
            <person name="Oren A."/>
            <person name="Chaudhuri R.R."/>
            <person name="La Ragione R."/>
            <person name="Hildebrand F."/>
            <person name="Pallen M.J."/>
        </authorList>
    </citation>
    <scope>NUCLEOTIDE SEQUENCE</scope>
    <source>
        <strain evidence="8">ChiSjej1B19-8411</strain>
    </source>
</reference>
<keyword evidence="4 7" id="KW-0808">Transferase</keyword>
<reference evidence="8" key="2">
    <citation type="submission" date="2021-04" db="EMBL/GenBank/DDBJ databases">
        <authorList>
            <person name="Gilroy R."/>
        </authorList>
    </citation>
    <scope>NUCLEOTIDE SEQUENCE</scope>
    <source>
        <strain evidence="8">ChiSjej1B19-8411</strain>
    </source>
</reference>
<dbReference type="GO" id="GO:0019288">
    <property type="term" value="P:isopentenyl diphosphate biosynthetic process, methylerythritol 4-phosphate pathway"/>
    <property type="evidence" value="ECO:0007669"/>
    <property type="project" value="UniProtKB-UniRule"/>
</dbReference>
<dbReference type="NCBIfam" id="TIGR00453">
    <property type="entry name" value="ispD"/>
    <property type="match status" value="1"/>
</dbReference>
<comment type="similarity">
    <text evidence="3 7">Belongs to the IspD/TarI cytidylyltransferase family. IspD subfamily.</text>
</comment>
<sequence>MTNYEPEGSCLSSPEKKKRITAIVLAAGQGKRMKSRVQKQFLELEGYPVLYYSLRCLESWDKLDEIILVTGEKEIAYCRQEIVDRYSFSKVGKIIAGGKERYDSVYEGLKVCGEADYVLIHDGARPFLTHRILERVWEALQTCDACTVGMPSKDTIKIADEDGCIAVTPPRNLVWNIQTPQAFVYPMIREAHERARAHSMEGVTDDAMLVEREMGCRVRLVEGSYKNIKITTPEDLEMAGVLTRTYLNE</sequence>
<dbReference type="FunFam" id="3.90.550.10:FF:000003">
    <property type="entry name" value="2-C-methyl-D-erythritol 4-phosphate cytidylyltransferase"/>
    <property type="match status" value="1"/>
</dbReference>
<evidence type="ECO:0000256" key="1">
    <source>
        <dbReference type="ARBA" id="ARBA00001282"/>
    </source>
</evidence>
<dbReference type="InterPro" id="IPR034683">
    <property type="entry name" value="IspD/TarI"/>
</dbReference>
<gene>
    <name evidence="7 8" type="primary">ispD</name>
    <name evidence="8" type="ORF">IAA45_09115</name>
</gene>
<name>A0A9D2B3I6_9FIRM</name>
<keyword evidence="5 7" id="KW-0548">Nucleotidyltransferase</keyword>
<feature type="site" description="Transition state stabilizer" evidence="7">
    <location>
        <position position="39"/>
    </location>
</feature>
<dbReference type="Proteomes" id="UP000886817">
    <property type="component" value="Unassembled WGS sequence"/>
</dbReference>
<evidence type="ECO:0000256" key="2">
    <source>
        <dbReference type="ARBA" id="ARBA00004787"/>
    </source>
</evidence>
<comment type="catalytic activity">
    <reaction evidence="1 7">
        <text>2-C-methyl-D-erythritol 4-phosphate + CTP + H(+) = 4-CDP-2-C-methyl-D-erythritol + diphosphate</text>
        <dbReference type="Rhea" id="RHEA:13429"/>
        <dbReference type="ChEBI" id="CHEBI:15378"/>
        <dbReference type="ChEBI" id="CHEBI:33019"/>
        <dbReference type="ChEBI" id="CHEBI:37563"/>
        <dbReference type="ChEBI" id="CHEBI:57823"/>
        <dbReference type="ChEBI" id="CHEBI:58262"/>
        <dbReference type="EC" id="2.7.7.60"/>
    </reaction>
</comment>
<evidence type="ECO:0000313" key="8">
    <source>
        <dbReference type="EMBL" id="HIX59858.1"/>
    </source>
</evidence>
<evidence type="ECO:0000313" key="9">
    <source>
        <dbReference type="Proteomes" id="UP000886817"/>
    </source>
</evidence>
<accession>A0A9D2B3I6</accession>
<dbReference type="PANTHER" id="PTHR32125">
    <property type="entry name" value="2-C-METHYL-D-ERYTHRITOL 4-PHOSPHATE CYTIDYLYLTRANSFERASE, CHLOROPLASTIC"/>
    <property type="match status" value="1"/>
</dbReference>
<dbReference type="InterPro" id="IPR018294">
    <property type="entry name" value="ISPD_synthase_CS"/>
</dbReference>
<dbReference type="InterPro" id="IPR050088">
    <property type="entry name" value="IspD/TarI_cytidylyltransf_bact"/>
</dbReference>
<protein>
    <recommendedName>
        <fullName evidence="7">2-C-methyl-D-erythritol 4-phosphate cytidylyltransferase</fullName>
        <ecNumber evidence="7">2.7.7.60</ecNumber>
    </recommendedName>
    <alternativeName>
        <fullName evidence="7">4-diphosphocytidyl-2C-methyl-D-erythritol synthase</fullName>
    </alternativeName>
    <alternativeName>
        <fullName evidence="7">MEP cytidylyltransferase</fullName>
        <shortName evidence="7">MCT</shortName>
    </alternativeName>
</protein>